<dbReference type="Proteomes" id="UP000182944">
    <property type="component" value="Unassembled WGS sequence"/>
</dbReference>
<evidence type="ECO:0000313" key="9">
    <source>
        <dbReference type="EMBL" id="SDX06554.1"/>
    </source>
</evidence>
<evidence type="ECO:0000256" key="3">
    <source>
        <dbReference type="ARBA" id="ARBA00022723"/>
    </source>
</evidence>
<keyword evidence="2 6" id="KW-0349">Heme</keyword>
<dbReference type="EMBL" id="FNNA01000002">
    <property type="protein sequence ID" value="SDX06554.1"/>
    <property type="molecule type" value="Genomic_DNA"/>
</dbReference>
<organism evidence="9 10">
    <name type="scientific">Paracoccus sanguinis</name>
    <dbReference type="NCBI Taxonomy" id="1545044"/>
    <lineage>
        <taxon>Bacteria</taxon>
        <taxon>Pseudomonadati</taxon>
        <taxon>Pseudomonadota</taxon>
        <taxon>Alphaproteobacteria</taxon>
        <taxon>Rhodobacterales</taxon>
        <taxon>Paracoccaceae</taxon>
        <taxon>Paracoccus</taxon>
    </lineage>
</organism>
<dbReference type="InterPro" id="IPR002327">
    <property type="entry name" value="Cyt_c_1A/1B"/>
</dbReference>
<accession>A0A1H2YPI8</accession>
<dbReference type="RefSeq" id="WP_052176203.1">
    <property type="nucleotide sequence ID" value="NZ_FNNA01000002.1"/>
</dbReference>
<evidence type="ECO:0000256" key="2">
    <source>
        <dbReference type="ARBA" id="ARBA00022617"/>
    </source>
</evidence>
<feature type="compositionally biased region" description="Low complexity" evidence="7">
    <location>
        <begin position="160"/>
        <end position="220"/>
    </location>
</feature>
<reference evidence="10" key="1">
    <citation type="submission" date="2016-10" db="EMBL/GenBank/DDBJ databases">
        <authorList>
            <person name="Varghese N."/>
            <person name="Submissions S."/>
        </authorList>
    </citation>
    <scope>NUCLEOTIDE SEQUENCE [LARGE SCALE GENOMIC DNA]</scope>
    <source>
        <strain evidence="10">DSM 29303</strain>
    </source>
</reference>
<keyword evidence="5 6" id="KW-0408">Iron</keyword>
<dbReference type="InterPro" id="IPR036280">
    <property type="entry name" value="Multihaem_cyt_sf"/>
</dbReference>
<dbReference type="GO" id="GO:0020037">
    <property type="term" value="F:heme binding"/>
    <property type="evidence" value="ECO:0007669"/>
    <property type="project" value="InterPro"/>
</dbReference>
<keyword evidence="4" id="KW-0249">Electron transport</keyword>
<evidence type="ECO:0000256" key="5">
    <source>
        <dbReference type="ARBA" id="ARBA00023004"/>
    </source>
</evidence>
<dbReference type="STRING" id="1545044.SAMN05444276_102922"/>
<dbReference type="GO" id="GO:0046872">
    <property type="term" value="F:metal ion binding"/>
    <property type="evidence" value="ECO:0007669"/>
    <property type="project" value="UniProtKB-KW"/>
</dbReference>
<dbReference type="InterPro" id="IPR009056">
    <property type="entry name" value="Cyt_c-like_dom"/>
</dbReference>
<feature type="region of interest" description="Disordered" evidence="7">
    <location>
        <begin position="160"/>
        <end position="275"/>
    </location>
</feature>
<evidence type="ECO:0000259" key="8">
    <source>
        <dbReference type="PROSITE" id="PS51007"/>
    </source>
</evidence>
<evidence type="ECO:0000256" key="6">
    <source>
        <dbReference type="PROSITE-ProRule" id="PRU00433"/>
    </source>
</evidence>
<dbReference type="SUPFAM" id="SSF48695">
    <property type="entry name" value="Multiheme cytochromes"/>
    <property type="match status" value="1"/>
</dbReference>
<dbReference type="InterPro" id="IPR036909">
    <property type="entry name" value="Cyt_c-like_dom_sf"/>
</dbReference>
<keyword evidence="3 6" id="KW-0479">Metal-binding</keyword>
<proteinExistence type="predicted"/>
<feature type="domain" description="Cytochrome c" evidence="8">
    <location>
        <begin position="39"/>
        <end position="140"/>
    </location>
</feature>
<feature type="compositionally biased region" description="Low complexity" evidence="7">
    <location>
        <begin position="592"/>
        <end position="611"/>
    </location>
</feature>
<dbReference type="PROSITE" id="PS51007">
    <property type="entry name" value="CYTC"/>
    <property type="match status" value="1"/>
</dbReference>
<keyword evidence="10" id="KW-1185">Reference proteome</keyword>
<dbReference type="InterPro" id="IPR010177">
    <property type="entry name" value="Paired_CXXCH_1"/>
</dbReference>
<evidence type="ECO:0000256" key="4">
    <source>
        <dbReference type="ARBA" id="ARBA00022982"/>
    </source>
</evidence>
<name>A0A1H2YPI8_9RHOB</name>
<dbReference type="Pfam" id="PF00034">
    <property type="entry name" value="Cytochrom_C"/>
    <property type="match status" value="1"/>
</dbReference>
<keyword evidence="1" id="KW-0813">Transport</keyword>
<dbReference type="GO" id="GO:0009055">
    <property type="term" value="F:electron transfer activity"/>
    <property type="evidence" value="ECO:0007669"/>
    <property type="project" value="InterPro"/>
</dbReference>
<dbReference type="PANTHER" id="PTHR11961">
    <property type="entry name" value="CYTOCHROME C"/>
    <property type="match status" value="1"/>
</dbReference>
<dbReference type="SUPFAM" id="SSF46626">
    <property type="entry name" value="Cytochrome c"/>
    <property type="match status" value="1"/>
</dbReference>
<dbReference type="PRINTS" id="PR00604">
    <property type="entry name" value="CYTCHRMECIAB"/>
</dbReference>
<dbReference type="OrthoDB" id="9805828at2"/>
<feature type="region of interest" description="Disordered" evidence="7">
    <location>
        <begin position="555"/>
        <end position="691"/>
    </location>
</feature>
<evidence type="ECO:0000256" key="7">
    <source>
        <dbReference type="SAM" id="MobiDB-lite"/>
    </source>
</evidence>
<dbReference type="Pfam" id="PF09699">
    <property type="entry name" value="Paired_CXXCH_1"/>
    <property type="match status" value="1"/>
</dbReference>
<sequence length="691" mass="71361">MTRQQITASRIFPIPTRPSTGAGLLFLGAAALLAHPAPLAAQDGEKLFKLCATCHTVTKDGAKKVGPNLWGVVNRPAASVEGFKYSKSMQERAGQPWTPELLEDYLAAPKTIVPGTTMSFAGIKKPEERKALVAWLGQQSDNPVVPAAAAPPAAADAAAPAADAAAAPETTAAAAPAPEAAPAAPAAAEAAATNPAPAAAVDPAQTTPAPADAETTTPAASVAPGTARAEVAVETAPGTAPPLAENPAPETLSPGGETPNAGVARPEGAPEVSALPQGEIVQVEHRDPPGETDAEIAAIGEKLAALKASLPGMDYQRARYHPIHFQPAIATATDSECLACHKEILNHNVAVASPAGLRADSTIAWYQTLDTYMQDQQDFHWRHMESDFAKATMKLTCNFCHKGNDPREESPDMMPGRHAFSSPVQPEFTNRKMVNPSDTCLRCHGQMPDPVNIMGLGGPWPEVRADMEDPTSDDPTLANGCLSCHAETFRTNRHNVTYLNAASIEDLAQAGSDTCYGCHGGRAWFRTSYPYPRTAWPGMDTETVPDWALGRQTRSDVAWRMPDSDPTPGWDEDEGPAVNPATLPTDPMGEQAAAAPSASGVPSGGPAEPAPVMGAQPPTDPTLPTAPDAGVAPLDPQADGSPVTDEARLPPNNPGTSTGATPPDAPPAMPGAVAPAPASPDAAAPAAAPAN</sequence>
<evidence type="ECO:0000256" key="1">
    <source>
        <dbReference type="ARBA" id="ARBA00022448"/>
    </source>
</evidence>
<dbReference type="AlphaFoldDB" id="A0A1H2YPI8"/>
<feature type="compositionally biased region" description="Low complexity" evidence="7">
    <location>
        <begin position="670"/>
        <end position="691"/>
    </location>
</feature>
<evidence type="ECO:0000313" key="10">
    <source>
        <dbReference type="Proteomes" id="UP000182944"/>
    </source>
</evidence>
<protein>
    <submittedName>
        <fullName evidence="9">Cytochrome c2</fullName>
    </submittedName>
</protein>
<gene>
    <name evidence="9" type="ORF">SAMN05444276_102922</name>
</gene>
<dbReference type="Gene3D" id="1.10.760.10">
    <property type="entry name" value="Cytochrome c-like domain"/>
    <property type="match status" value="1"/>
</dbReference>